<feature type="transmembrane region" description="Helical" evidence="1">
    <location>
        <begin position="307"/>
        <end position="328"/>
    </location>
</feature>
<dbReference type="OrthoDB" id="72269at2759"/>
<dbReference type="GeneID" id="8506380"/>
<proteinExistence type="predicted"/>
<dbReference type="Proteomes" id="UP000002038">
    <property type="component" value="Unassembled WGS sequence"/>
</dbReference>
<dbReference type="RefSeq" id="XP_002627406.1">
    <property type="nucleotide sequence ID" value="XM_002627360.2"/>
</dbReference>
<evidence type="ECO:0008006" key="4">
    <source>
        <dbReference type="Google" id="ProtNLM"/>
    </source>
</evidence>
<dbReference type="EMBL" id="GG657450">
    <property type="protein sequence ID" value="OAT05735.1"/>
    <property type="molecule type" value="Genomic_DNA"/>
</dbReference>
<evidence type="ECO:0000313" key="2">
    <source>
        <dbReference type="EMBL" id="OAT05735.1"/>
    </source>
</evidence>
<keyword evidence="1" id="KW-1133">Transmembrane helix</keyword>
<evidence type="ECO:0000256" key="1">
    <source>
        <dbReference type="SAM" id="Phobius"/>
    </source>
</evidence>
<dbReference type="KEGG" id="bgh:BDBG_02077"/>
<evidence type="ECO:0000313" key="3">
    <source>
        <dbReference type="Proteomes" id="UP000002038"/>
    </source>
</evidence>
<dbReference type="AlphaFoldDB" id="A0A179UCK9"/>
<reference evidence="3" key="1">
    <citation type="journal article" date="2015" name="PLoS Genet.">
        <title>The dynamic genome and transcriptome of the human fungal pathogen Blastomyces and close relative Emmonsia.</title>
        <authorList>
            <person name="Munoz J.F."/>
            <person name="Gauthier G.M."/>
            <person name="Desjardins C.A."/>
            <person name="Gallo J.E."/>
            <person name="Holder J."/>
            <person name="Sullivan T.D."/>
            <person name="Marty A.J."/>
            <person name="Carmen J.C."/>
            <person name="Chen Z."/>
            <person name="Ding L."/>
            <person name="Gujja S."/>
            <person name="Magrini V."/>
            <person name="Misas E."/>
            <person name="Mitreva M."/>
            <person name="Priest M."/>
            <person name="Saif S."/>
            <person name="Whiston E.A."/>
            <person name="Young S."/>
            <person name="Zeng Q."/>
            <person name="Goldman W.E."/>
            <person name="Mardis E.R."/>
            <person name="Taylor J.W."/>
            <person name="McEwen J.G."/>
            <person name="Clay O.K."/>
            <person name="Klein B.S."/>
            <person name="Cuomo C.A."/>
        </authorList>
    </citation>
    <scope>NUCLEOTIDE SEQUENCE [LARGE SCALE GENOMIC DNA]</scope>
    <source>
        <strain evidence="3">SLH14081</strain>
    </source>
</reference>
<dbReference type="VEuPathDB" id="FungiDB:BDBG_02077"/>
<dbReference type="STRING" id="559298.A0A179UCK9"/>
<feature type="transmembrane region" description="Helical" evidence="1">
    <location>
        <begin position="160"/>
        <end position="183"/>
    </location>
</feature>
<keyword evidence="1" id="KW-0812">Transmembrane</keyword>
<name>A0A179UCK9_BLAGS</name>
<organism evidence="2 3">
    <name type="scientific">Blastomyces gilchristii (strain SLH14081)</name>
    <name type="common">Blastomyces dermatitidis</name>
    <dbReference type="NCBI Taxonomy" id="559298"/>
    <lineage>
        <taxon>Eukaryota</taxon>
        <taxon>Fungi</taxon>
        <taxon>Dikarya</taxon>
        <taxon>Ascomycota</taxon>
        <taxon>Pezizomycotina</taxon>
        <taxon>Eurotiomycetes</taxon>
        <taxon>Eurotiomycetidae</taxon>
        <taxon>Onygenales</taxon>
        <taxon>Ajellomycetaceae</taxon>
        <taxon>Blastomyces</taxon>
    </lineage>
</organism>
<keyword evidence="1" id="KW-0472">Membrane</keyword>
<protein>
    <recommendedName>
        <fullName evidence="4">AtmA protein</fullName>
    </recommendedName>
</protein>
<feature type="transmembrane region" description="Helical" evidence="1">
    <location>
        <begin position="6"/>
        <end position="25"/>
    </location>
</feature>
<accession>A0A179UCK9</accession>
<sequence>MCTGAIRYLLPLLSIFAVYSIFIFAHRNGFISMLQHAIADGILPETDERLRTDITGVHALDQLFANLIPFFWPVVDGGSPSATLYGLKFSGAIGSLWSLVLLETFRAGNKSFLVLYPVIIGVLLQLFTFGVVLPIYAALHLFTSRTLSARQTIDIPSHSLTGVNLIPLSVILGYLLPSLAMVFPETTTTSFLPSTQERIAFWQPWPIWLWLIHSTLTSITALFSSPVPNFQGAKHTRSALRRVYAFAFTITAVPHIAAWSLSLAAAIFPILFDQDVATALHPARVFLNAMPWSGVQAKSFGEGALWFLQWDQAVGVVGMLLWAIDLYVAAHRARKVNVGCIGLAVKVGLLCAVSGMAGAVVELMWERDEVLLQGTGLEKVQGAESKTKRR</sequence>
<keyword evidence="3" id="KW-1185">Reference proteome</keyword>
<feature type="transmembrane region" description="Helical" evidence="1">
    <location>
        <begin position="203"/>
        <end position="223"/>
    </location>
</feature>
<feature type="transmembrane region" description="Helical" evidence="1">
    <location>
        <begin position="114"/>
        <end position="139"/>
    </location>
</feature>
<feature type="transmembrane region" description="Helical" evidence="1">
    <location>
        <begin position="243"/>
        <end position="272"/>
    </location>
</feature>
<gene>
    <name evidence="2" type="ORF">BDBG_02077</name>
</gene>
<feature type="transmembrane region" description="Helical" evidence="1">
    <location>
        <begin position="340"/>
        <end position="361"/>
    </location>
</feature>